<reference evidence="2 3" key="1">
    <citation type="submission" date="2014-04" db="EMBL/GenBank/DDBJ databases">
        <authorList>
            <consortium name="DOE Joint Genome Institute"/>
            <person name="Kuo A."/>
            <person name="Kohler A."/>
            <person name="Costa M.D."/>
            <person name="Nagy L.G."/>
            <person name="Floudas D."/>
            <person name="Copeland A."/>
            <person name="Barry K.W."/>
            <person name="Cichocki N."/>
            <person name="Veneault-Fourrey C."/>
            <person name="LaButti K."/>
            <person name="Lindquist E.A."/>
            <person name="Lipzen A."/>
            <person name="Lundell T."/>
            <person name="Morin E."/>
            <person name="Murat C."/>
            <person name="Sun H."/>
            <person name="Tunlid A."/>
            <person name="Henrissat B."/>
            <person name="Grigoriev I.V."/>
            <person name="Hibbett D.S."/>
            <person name="Martin F."/>
            <person name="Nordberg H.P."/>
            <person name="Cantor M.N."/>
            <person name="Hua S.X."/>
        </authorList>
    </citation>
    <scope>NUCLEOTIDE SEQUENCE [LARGE SCALE GENOMIC DNA]</scope>
    <source>
        <strain evidence="2 3">441</strain>
    </source>
</reference>
<protein>
    <submittedName>
        <fullName evidence="2">Uncharacterized protein</fullName>
    </submittedName>
</protein>
<dbReference type="Proteomes" id="UP000054018">
    <property type="component" value="Unassembled WGS sequence"/>
</dbReference>
<feature type="compositionally biased region" description="Basic and acidic residues" evidence="1">
    <location>
        <begin position="267"/>
        <end position="323"/>
    </location>
</feature>
<dbReference type="HOGENOM" id="CLU_837068_0_0_1"/>
<proteinExistence type="predicted"/>
<dbReference type="EMBL" id="KN833986">
    <property type="protein sequence ID" value="KIK13594.1"/>
    <property type="molecule type" value="Genomic_DNA"/>
</dbReference>
<dbReference type="AlphaFoldDB" id="A0A0C9YIJ4"/>
<organism evidence="2 3">
    <name type="scientific">Pisolithus microcarpus 441</name>
    <dbReference type="NCBI Taxonomy" id="765257"/>
    <lineage>
        <taxon>Eukaryota</taxon>
        <taxon>Fungi</taxon>
        <taxon>Dikarya</taxon>
        <taxon>Basidiomycota</taxon>
        <taxon>Agaricomycotina</taxon>
        <taxon>Agaricomycetes</taxon>
        <taxon>Agaricomycetidae</taxon>
        <taxon>Boletales</taxon>
        <taxon>Sclerodermatineae</taxon>
        <taxon>Pisolithaceae</taxon>
        <taxon>Pisolithus</taxon>
    </lineage>
</organism>
<keyword evidence="3" id="KW-1185">Reference proteome</keyword>
<evidence type="ECO:0000313" key="2">
    <source>
        <dbReference type="EMBL" id="KIK13594.1"/>
    </source>
</evidence>
<sequence>MGRPVAFGGSEAYSHPGTGPCTVSIEVVSVEIFMWAFEYETDERLRHAVRMEDSTPRILEERIRYENGMDVQFRGDEERAGNQRRIYEKERKARDGSGVYGNVSAVPLSCPTSLKSKEQQIDALERPRLTFALAGPVEKGWVRCMGGEDGRRSSSVDAGGKEKAYHIPRDGRQSQSEARVLYRRRRQPERPRFKFFTFILNRHVGDPSVRQSAALIPVETPPRAIDQDGGKDIDHAINRQAKAVSHEHACVSTGMNGEAVSIGDPFRQARIDEREKPRVEYRQKGDDFSDTAGEVRRRQNRQKTDQGSDGKSAEEAGDEELRRPKVVSPACK</sequence>
<evidence type="ECO:0000313" key="3">
    <source>
        <dbReference type="Proteomes" id="UP000054018"/>
    </source>
</evidence>
<accession>A0A0C9YIJ4</accession>
<feature type="region of interest" description="Disordered" evidence="1">
    <location>
        <begin position="256"/>
        <end position="332"/>
    </location>
</feature>
<name>A0A0C9YIJ4_9AGAM</name>
<gene>
    <name evidence="2" type="ORF">PISMIDRAFT_25525</name>
</gene>
<evidence type="ECO:0000256" key="1">
    <source>
        <dbReference type="SAM" id="MobiDB-lite"/>
    </source>
</evidence>
<reference evidence="3" key="2">
    <citation type="submission" date="2015-01" db="EMBL/GenBank/DDBJ databases">
        <title>Evolutionary Origins and Diversification of the Mycorrhizal Mutualists.</title>
        <authorList>
            <consortium name="DOE Joint Genome Institute"/>
            <consortium name="Mycorrhizal Genomics Consortium"/>
            <person name="Kohler A."/>
            <person name="Kuo A."/>
            <person name="Nagy L.G."/>
            <person name="Floudas D."/>
            <person name="Copeland A."/>
            <person name="Barry K.W."/>
            <person name="Cichocki N."/>
            <person name="Veneault-Fourrey C."/>
            <person name="LaButti K."/>
            <person name="Lindquist E.A."/>
            <person name="Lipzen A."/>
            <person name="Lundell T."/>
            <person name="Morin E."/>
            <person name="Murat C."/>
            <person name="Riley R."/>
            <person name="Ohm R."/>
            <person name="Sun H."/>
            <person name="Tunlid A."/>
            <person name="Henrissat B."/>
            <person name="Grigoriev I.V."/>
            <person name="Hibbett D.S."/>
            <person name="Martin F."/>
        </authorList>
    </citation>
    <scope>NUCLEOTIDE SEQUENCE [LARGE SCALE GENOMIC DNA]</scope>
    <source>
        <strain evidence="3">441</strain>
    </source>
</reference>